<dbReference type="InterPro" id="IPR055357">
    <property type="entry name" value="LRR_At1g61320_AtMIF1"/>
</dbReference>
<comment type="caution">
    <text evidence="3">The sequence shown here is derived from an EMBL/GenBank/DDBJ whole genome shotgun (WGS) entry which is preliminary data.</text>
</comment>
<feature type="compositionally biased region" description="Polar residues" evidence="1">
    <location>
        <begin position="71"/>
        <end position="80"/>
    </location>
</feature>
<organism evidence="3 4">
    <name type="scientific">Carnegiea gigantea</name>
    <dbReference type="NCBI Taxonomy" id="171969"/>
    <lineage>
        <taxon>Eukaryota</taxon>
        <taxon>Viridiplantae</taxon>
        <taxon>Streptophyta</taxon>
        <taxon>Embryophyta</taxon>
        <taxon>Tracheophyta</taxon>
        <taxon>Spermatophyta</taxon>
        <taxon>Magnoliopsida</taxon>
        <taxon>eudicotyledons</taxon>
        <taxon>Gunneridae</taxon>
        <taxon>Pentapetalae</taxon>
        <taxon>Caryophyllales</taxon>
        <taxon>Cactineae</taxon>
        <taxon>Cactaceae</taxon>
        <taxon>Cactoideae</taxon>
        <taxon>Echinocereeae</taxon>
        <taxon>Carnegiea</taxon>
    </lineage>
</organism>
<name>A0A9Q1QV39_9CARY</name>
<protein>
    <recommendedName>
        <fullName evidence="2">At1g61320/AtMIF1 LRR domain-containing protein</fullName>
    </recommendedName>
</protein>
<feature type="region of interest" description="Disordered" evidence="1">
    <location>
        <begin position="1"/>
        <end position="137"/>
    </location>
</feature>
<feature type="compositionally biased region" description="Basic and acidic residues" evidence="1">
    <location>
        <begin position="17"/>
        <end position="34"/>
    </location>
</feature>
<accession>A0A9Q1QV39</accession>
<evidence type="ECO:0000313" key="4">
    <source>
        <dbReference type="Proteomes" id="UP001153076"/>
    </source>
</evidence>
<gene>
    <name evidence="3" type="ORF">Cgig2_008259</name>
</gene>
<keyword evidence="4" id="KW-1185">Reference proteome</keyword>
<feature type="domain" description="At1g61320/AtMIF1 LRR" evidence="2">
    <location>
        <begin position="130"/>
        <end position="185"/>
    </location>
</feature>
<dbReference type="Proteomes" id="UP001153076">
    <property type="component" value="Unassembled WGS sequence"/>
</dbReference>
<dbReference type="Pfam" id="PF23622">
    <property type="entry name" value="LRR_At1g61320_AtMIF1"/>
    <property type="match status" value="1"/>
</dbReference>
<feature type="compositionally biased region" description="Basic and acidic residues" evidence="1">
    <location>
        <begin position="98"/>
        <end position="114"/>
    </location>
</feature>
<evidence type="ECO:0000259" key="2">
    <source>
        <dbReference type="Pfam" id="PF23622"/>
    </source>
</evidence>
<sequence>MNSTNQRQRASIEPAISDEKKGEKKVGRRRDGTTKRVSSLSAVDRRHQGCESALSEAENGRKSFPARFRSTGIQARTPLSETEKDDQPSPPNSRQRRPKTEEGPKNKGERERKGLAGKRKRSMRLSGCGNNKRLGREYPDQKHSHLKEVEVRKLRDDRHSVELLVHVVKNAVSLERLSVQFMREPRVDSFKEKVRTLLSKEFPNLGAELSIV</sequence>
<evidence type="ECO:0000313" key="3">
    <source>
        <dbReference type="EMBL" id="KAJ8453375.1"/>
    </source>
</evidence>
<reference evidence="3" key="1">
    <citation type="submission" date="2022-04" db="EMBL/GenBank/DDBJ databases">
        <title>Carnegiea gigantea Genome sequencing and assembly v2.</title>
        <authorList>
            <person name="Copetti D."/>
            <person name="Sanderson M.J."/>
            <person name="Burquez A."/>
            <person name="Wojciechowski M.F."/>
        </authorList>
    </citation>
    <scope>NUCLEOTIDE SEQUENCE</scope>
    <source>
        <strain evidence="3">SGP5-SGP5p</strain>
        <tissue evidence="3">Aerial part</tissue>
    </source>
</reference>
<dbReference type="AlphaFoldDB" id="A0A9Q1QV39"/>
<evidence type="ECO:0000256" key="1">
    <source>
        <dbReference type="SAM" id="MobiDB-lite"/>
    </source>
</evidence>
<proteinExistence type="predicted"/>
<dbReference type="EMBL" id="JAKOGI010000001">
    <property type="protein sequence ID" value="KAJ8453375.1"/>
    <property type="molecule type" value="Genomic_DNA"/>
</dbReference>